<keyword evidence="2" id="KW-0472">Membrane</keyword>
<feature type="region of interest" description="Disordered" evidence="1">
    <location>
        <begin position="874"/>
        <end position="908"/>
    </location>
</feature>
<feature type="compositionally biased region" description="Polar residues" evidence="1">
    <location>
        <begin position="1021"/>
        <end position="1041"/>
    </location>
</feature>
<name>A0ABU2LSG3_9ACTN</name>
<feature type="compositionally biased region" description="Gly residues" evidence="1">
    <location>
        <begin position="947"/>
        <end position="956"/>
    </location>
</feature>
<feature type="region of interest" description="Disordered" evidence="1">
    <location>
        <begin position="927"/>
        <end position="956"/>
    </location>
</feature>
<feature type="compositionally biased region" description="Polar residues" evidence="1">
    <location>
        <begin position="2938"/>
        <end position="2948"/>
    </location>
</feature>
<keyword evidence="2" id="KW-1133">Transmembrane helix</keyword>
<dbReference type="EMBL" id="JAVREM010000025">
    <property type="protein sequence ID" value="MDT0320534.1"/>
    <property type="molecule type" value="Genomic_DNA"/>
</dbReference>
<evidence type="ECO:0000313" key="3">
    <source>
        <dbReference type="EMBL" id="MDT0320534.1"/>
    </source>
</evidence>
<dbReference type="RefSeq" id="WP_311600468.1">
    <property type="nucleotide sequence ID" value="NZ_JAVREM010000025.1"/>
</dbReference>
<feature type="transmembrane region" description="Helical" evidence="2">
    <location>
        <begin position="2817"/>
        <end position="2841"/>
    </location>
</feature>
<feature type="region of interest" description="Disordered" evidence="1">
    <location>
        <begin position="1018"/>
        <end position="1097"/>
    </location>
</feature>
<evidence type="ECO:0000313" key="4">
    <source>
        <dbReference type="Proteomes" id="UP001183420"/>
    </source>
</evidence>
<feature type="transmembrane region" description="Helical" evidence="2">
    <location>
        <begin position="164"/>
        <end position="193"/>
    </location>
</feature>
<protein>
    <submittedName>
        <fullName evidence="3">Uncharacterized protein</fullName>
    </submittedName>
</protein>
<feature type="transmembrane region" description="Helical" evidence="2">
    <location>
        <begin position="2853"/>
        <end position="2877"/>
    </location>
</feature>
<evidence type="ECO:0000256" key="1">
    <source>
        <dbReference type="SAM" id="MobiDB-lite"/>
    </source>
</evidence>
<gene>
    <name evidence="3" type="ORF">RNC47_19550</name>
</gene>
<feature type="compositionally biased region" description="Low complexity" evidence="1">
    <location>
        <begin position="874"/>
        <end position="884"/>
    </location>
</feature>
<dbReference type="Proteomes" id="UP001183420">
    <property type="component" value="Unassembled WGS sequence"/>
</dbReference>
<accession>A0ABU2LSG3</accession>
<sequence>MPRPPDWSAINLGEDPTPGDPDELQALIDSQAELLTIADEIDSGLTELMNSHSTTFKGKTADALRDLMDNRLRNYIDGFRDAHQAVQDALVTYRGVMIEQQGIADAALTAAQGLDEDDEEGRETQKGKAEEAREALESAAQTAGEALNSAAYDIPSPVDECAEFWKFLTFFAIALILPAIILGGPVALAALAINAALLVKTAIDFANGNASITELVLSIIGVLVPTTRGINITKIGSTFKNWGKTTFAPMTHMNNLGKFIYLTNLVGRGMLWVPMQFGRGIAWLAVSGFNGLRGAGHFTGFAFDTLRAGWGANGLAGLGQSAVNLTRWTGSTALYRISNATGFGGYVVSHFKGFGPLAIIAPVNAAEMGATFSLTGLGRAFRISLVNRGLGNQFRTGAFVQGSNVIDIRAIRGFGSDGLPIVDATKLARYQPAGFAGTQSFSGIAHVINLADAGRFGQGVTNGAGGFALPDLPSMPPISLHFAGRGLDIGISGMPGPALGSNVFDMPAMNTGGLVGATPPSVVVHMPGPGGQPVGVAVPLLPEGFAGGTRTGDLTLTINMDAFTPIRVTYGQNGVTIAPATADGRMPAISIANMPQLGDMSVVPPSGVTIPTANLNPGAGIVDAGAGQGLGNLPATAPRLGGDGLALDLNLPSMPSLRLNFADQGMSLSMPEVNLAGASRPMLDLGPVEMPTMQGLNTSMPALADNVSIAPPTAAQLDNVTVANALPDGVSIAAPNPSQLDVNLGNTNSFSINLGEGLQHSLNDAPTVTPAAQSPQLDVTVAPPAAAVTPPPVVATPPTVRATGAETAALGDITLNMNGVAPIKISSIEARPVGLSATNDLSLSNGVRAGDIDVPGGIRAADIPTPADAKLSAAAPANGANDAGVTRFTEATDGPRPTGTGYTPPTLDSHLAEGVTTAPQPVPVPLAARPETTATPPAPAPTPEKAVGGGGGGGGRSVSDLFSGKLWDINPDVAMWRALEELGITHNAPPPAYFQTLTVNTAFTPHGSGALNGADDIPLQNLGSGSNATTTNVSPPITQGTPLPGGSGTVNTGLDDLTEIAPPPPPGRSTEDASGSGSGSTVTHTPRPLAPQGAHSINFQADGMNGVRFATSFDENGAVSQVQLITGNGAPVQATHAAGDPRGLFRAQQNLGGGVTRDLSFRVDGDGVQLVTVERTASLTDARFGQVNLRIDDLAPGGPTVTGATGPGHAPVTFAAGDAAGTTVRVHRDFGGGVSRDLTVRISDAQPLGLHRNVDLGGVQGFTGSSLRFDELAGGAPDLVRADGSVVPGGVTGLGTHLNGHHLVTLNHNRLVVDGGGTATHHVLSLPTPPTTVPAGRTAADYHLFAPINDTASGATIRGLDGEQLAGVTRVPQQGHGTRLVGAGLHVSVDSTGTQLSRVVELTGHGGATRNVFVHTPVGGGAAPTFRGADGTAATGLTHQPGGNVQQVAGNVTSTYHPNGALIQDVVHHTRGPLVGQDVTVPNGAPPRVGTTPGVAQGTTGTFRIPVPTGPHAIVNQAGDLVGTAAQFVGRNGVGLDAFGHLPVPPGSATPVLHTGNGGAIPAGTVRGGMVTLPNPHGNTVHRYDGSLIEETFRVNGGPGSINGHDLVVRQGNPTATITPVGAQRPTASATVVEQFDQAGTSTGLRLDINGRGLAIDNNGNVTHDVLTINQPGQPTRYAFVDTTNPAGVGLRNADGTPAPNVTITRLPSGDLQVSTPGNGIVARFGNDGAFQFQDTRLPGTGAGGTDQFVRMRQFENHVDLRAYELLDNNRAVVPDRTVLPRPRTAANPNPGFRVNGEDGAFRLYRQDGHLDVSVSAPHATTNVRNVTLHAADGGAPTNLRVLELSDGVDSRYLDITNANALQLRGGELTPITTHGTIHTLPNNGGYRVDGHGARANEWQEYSTTGKITQQRIDVFHQGRAVGNQHFLIDYRTNPDAPTWTRNSGVAGATAPQNPGWFDFGKVDVKGAERGHVSLLSHSGAPVFDRRVLPDGAVLDSHVAAPSLRGGNGVPYGPGSRDHWSEIRADGNLGEFGRRKWSVSGRAWVDYNNAGNPVRHFRENPQGGHVIADMRGMNAHYWSGSTSTWYRFDADYQQVASGTRTWSPGRAWIDRMPDPTTGETKLVHQKVGRIAGLDNLRRYTAHDINANGSWSAEWKAIAPTGKEVGGSAALKNGDILTIERIAEQRPPNAWRSVLSSEFRGMTFRTDVTDWAKDSRMQIARWEQSSGGTTVNHGIQFTSQHGHGVFRISHTGDFVGETRKLTNGNELTVGDNVKLPDGVTLPNRYQPWSEGADKLQGHRSFNPADFNNVRLPAGSGKTGNDVLFVDRFHVNRAHADPFSPTANAGDWQIARVGFTDGTMLEYRPRPLERTPFDVGDDLDFRRMSHQDGSADWIITDPHAAVVARQDTFGLGDDAVQIRSDGVNRWSGPNGSGGVRKYAATNDIHYRGWDRHSFQDFDGTGQLVREHRLLADGVTLDAWRVPGDANHPPSWRWNKIGADGQVQRFGDQDVRVRRWYDDSGRLSNDWKPGARWADHLDSEGAIRIQEIPAFAKSGNPARDILTIEPFRVREYVAKPDGLDAARGADAYRGWKEYDAGVAVRETKRLPDGSFLETETWQKQWRRHVFGDGNGHTVVTERTIPGNIFQRDTFGTTHLVGRETHFIDFSNEFRGFTREWGESLRWSWGPAVTNRPGAVRGAESLYTPFLANNMGSVGVALTQEFALDFLLNLTVFGIVSAATGTPFTITDVQQAAFNAAISAGVKSLSAGLHNWGAHRGTWKVGFGNKDQGYAYNFRQNDDAWASEWAGNEKVLRWRGGTYDFFLNAGIGGLSGFAAGAAGAAIFGVKDSEGNRHKLEGGAAAFYGLAGFAGGLAGAFSVGAIRGMMQNTMAARLYHRAGVIDFLVMPVIGKLMDKSIAMFWLGPDIRASLGITSPQPEPDGQDPNNSQGGAGQ</sequence>
<feature type="transmembrane region" description="Helical" evidence="2">
    <location>
        <begin position="205"/>
        <end position="224"/>
    </location>
</feature>
<feature type="compositionally biased region" description="Low complexity" evidence="1">
    <location>
        <begin position="894"/>
        <end position="906"/>
    </location>
</feature>
<evidence type="ECO:0000256" key="2">
    <source>
        <dbReference type="SAM" id="Phobius"/>
    </source>
</evidence>
<keyword evidence="2" id="KW-0812">Transmembrane</keyword>
<keyword evidence="4" id="KW-1185">Reference proteome</keyword>
<organism evidence="3 4">
    <name type="scientific">Streptomyces millisiae</name>
    <dbReference type="NCBI Taxonomy" id="3075542"/>
    <lineage>
        <taxon>Bacteria</taxon>
        <taxon>Bacillati</taxon>
        <taxon>Actinomycetota</taxon>
        <taxon>Actinomycetes</taxon>
        <taxon>Kitasatosporales</taxon>
        <taxon>Streptomycetaceae</taxon>
        <taxon>Streptomyces</taxon>
    </lineage>
</organism>
<comment type="caution">
    <text evidence="3">The sequence shown here is derived from an EMBL/GenBank/DDBJ whole genome shotgun (WGS) entry which is preliminary data.</text>
</comment>
<reference evidence="4" key="1">
    <citation type="submission" date="2023-07" db="EMBL/GenBank/DDBJ databases">
        <title>30 novel species of actinomycetes from the DSMZ collection.</title>
        <authorList>
            <person name="Nouioui I."/>
        </authorList>
    </citation>
    <scope>NUCLEOTIDE SEQUENCE [LARGE SCALE GENOMIC DNA]</scope>
    <source>
        <strain evidence="4">DSM 44918</strain>
    </source>
</reference>
<proteinExistence type="predicted"/>
<feature type="region of interest" description="Disordered" evidence="1">
    <location>
        <begin position="2926"/>
        <end position="2948"/>
    </location>
</feature>